<evidence type="ECO:0000313" key="2">
    <source>
        <dbReference type="EnsemblPlants" id="OB02G44170.1"/>
    </source>
</evidence>
<dbReference type="HOGENOM" id="CLU_2018753_0_0_1"/>
<dbReference type="Proteomes" id="UP000006038">
    <property type="component" value="Unassembled WGS sequence"/>
</dbReference>
<keyword evidence="3" id="KW-1185">Reference proteome</keyword>
<keyword evidence="1" id="KW-1133">Transmembrane helix</keyword>
<feature type="transmembrane region" description="Helical" evidence="1">
    <location>
        <begin position="102"/>
        <end position="122"/>
    </location>
</feature>
<accession>J3LIF0</accession>
<keyword evidence="1" id="KW-0812">Transmembrane</keyword>
<dbReference type="AlphaFoldDB" id="J3LIF0"/>
<organism evidence="2">
    <name type="scientific">Oryza brachyantha</name>
    <name type="common">malo sina</name>
    <dbReference type="NCBI Taxonomy" id="4533"/>
    <lineage>
        <taxon>Eukaryota</taxon>
        <taxon>Viridiplantae</taxon>
        <taxon>Streptophyta</taxon>
        <taxon>Embryophyta</taxon>
        <taxon>Tracheophyta</taxon>
        <taxon>Spermatophyta</taxon>
        <taxon>Magnoliopsida</taxon>
        <taxon>Liliopsida</taxon>
        <taxon>Poales</taxon>
        <taxon>Poaceae</taxon>
        <taxon>BOP clade</taxon>
        <taxon>Oryzoideae</taxon>
        <taxon>Oryzeae</taxon>
        <taxon>Oryzinae</taxon>
        <taxon>Oryza</taxon>
    </lineage>
</organism>
<keyword evidence="1" id="KW-0472">Membrane</keyword>
<proteinExistence type="predicted"/>
<dbReference type="Gramene" id="OB02G44170.1">
    <property type="protein sequence ID" value="OB02G44170.1"/>
    <property type="gene ID" value="OB02G44170"/>
</dbReference>
<evidence type="ECO:0000313" key="3">
    <source>
        <dbReference type="Proteomes" id="UP000006038"/>
    </source>
</evidence>
<dbReference type="EnsemblPlants" id="OB02G44170.1">
    <property type="protein sequence ID" value="OB02G44170.1"/>
    <property type="gene ID" value="OB02G44170"/>
</dbReference>
<name>J3LIF0_ORYBR</name>
<feature type="transmembrane region" description="Helical" evidence="1">
    <location>
        <begin position="73"/>
        <end position="90"/>
    </location>
</feature>
<sequence length="123" mass="14298">MQRECTYVVHLLLLCPRKGPICNLCRCGIAERERERAMAHQCIREAEEGGPRRRRQWCLKGDIFLPPYICRRSSASATFISLYLLLLHSLKLRLLQSQLLPAWPVCVPLALLSFLFNAYEIFH</sequence>
<reference evidence="2" key="1">
    <citation type="submission" date="2013-04" db="UniProtKB">
        <authorList>
            <consortium name="EnsemblPlants"/>
        </authorList>
    </citation>
    <scope>IDENTIFICATION</scope>
</reference>
<protein>
    <submittedName>
        <fullName evidence="2">Uncharacterized protein</fullName>
    </submittedName>
</protein>
<evidence type="ECO:0000256" key="1">
    <source>
        <dbReference type="SAM" id="Phobius"/>
    </source>
</evidence>